<dbReference type="PANTHER" id="PTHR48111:SF50">
    <property type="entry name" value="KDP OPERON TRANSCRIPTIONAL REGULATORY PROTEIN KDPE"/>
    <property type="match status" value="1"/>
</dbReference>
<dbReference type="InterPro" id="IPR011006">
    <property type="entry name" value="CheY-like_superfamily"/>
</dbReference>
<evidence type="ECO:0000256" key="1">
    <source>
        <dbReference type="ARBA" id="ARBA00023125"/>
    </source>
</evidence>
<evidence type="ECO:0000259" key="4">
    <source>
        <dbReference type="PROSITE" id="PS50110"/>
    </source>
</evidence>
<dbReference type="PROSITE" id="PS50110">
    <property type="entry name" value="RESPONSE_REGULATORY"/>
    <property type="match status" value="1"/>
</dbReference>
<dbReference type="GO" id="GO:0006355">
    <property type="term" value="P:regulation of DNA-templated transcription"/>
    <property type="evidence" value="ECO:0007669"/>
    <property type="project" value="InterPro"/>
</dbReference>
<evidence type="ECO:0000259" key="5">
    <source>
        <dbReference type="PROSITE" id="PS51755"/>
    </source>
</evidence>
<dbReference type="SMART" id="SM00862">
    <property type="entry name" value="Trans_reg_C"/>
    <property type="match status" value="1"/>
</dbReference>
<dbReference type="Gene3D" id="6.10.250.690">
    <property type="match status" value="1"/>
</dbReference>
<evidence type="ECO:0000313" key="6">
    <source>
        <dbReference type="EMBL" id="AGC72473.1"/>
    </source>
</evidence>
<feature type="DNA-binding region" description="OmpR/PhoB-type" evidence="3">
    <location>
        <begin position="128"/>
        <end position="227"/>
    </location>
</feature>
<organism evidence="6">
    <name type="scientific">uncultured bacterium A1Q1_fos_499</name>
    <dbReference type="NCBI Taxonomy" id="1256578"/>
    <lineage>
        <taxon>Bacteria</taxon>
        <taxon>environmental samples</taxon>
    </lineage>
</organism>
<dbReference type="Pfam" id="PF00486">
    <property type="entry name" value="Trans_reg_C"/>
    <property type="match status" value="1"/>
</dbReference>
<dbReference type="InterPro" id="IPR001867">
    <property type="entry name" value="OmpR/PhoB-type_DNA-bd"/>
</dbReference>
<feature type="domain" description="OmpR/PhoB-type" evidence="5">
    <location>
        <begin position="128"/>
        <end position="227"/>
    </location>
</feature>
<accession>L7VZG2</accession>
<dbReference type="Gene3D" id="1.10.10.10">
    <property type="entry name" value="Winged helix-like DNA-binding domain superfamily/Winged helix DNA-binding domain"/>
    <property type="match status" value="1"/>
</dbReference>
<dbReference type="InterPro" id="IPR001789">
    <property type="entry name" value="Sig_transdc_resp-reg_receiver"/>
</dbReference>
<name>L7VZG2_9BACT</name>
<reference evidence="6" key="1">
    <citation type="submission" date="2012-09" db="EMBL/GenBank/DDBJ databases">
        <title>Metagenomic Characterization of a Microbial Community in Wastewater Detects High Levels of Antibiotic Resistance.</title>
        <authorList>
            <person name="Abrams M."/>
            <person name="Caldwell A."/>
            <person name="Vandaei E."/>
            <person name="Lee W."/>
            <person name="Perrott J."/>
            <person name="Khan S.Y."/>
            <person name="Ta J."/>
            <person name="Romero D."/>
            <person name="Nguyen V."/>
            <person name="Pourmand N."/>
            <person name="Ouverney C.C."/>
        </authorList>
    </citation>
    <scope>NUCLEOTIDE SEQUENCE</scope>
</reference>
<dbReference type="PANTHER" id="PTHR48111">
    <property type="entry name" value="REGULATOR OF RPOS"/>
    <property type="match status" value="1"/>
</dbReference>
<dbReference type="EMBL" id="JX649903">
    <property type="protein sequence ID" value="AGC72473.1"/>
    <property type="molecule type" value="Genomic_DNA"/>
</dbReference>
<dbReference type="CDD" id="cd17574">
    <property type="entry name" value="REC_OmpR"/>
    <property type="match status" value="1"/>
</dbReference>
<dbReference type="CDD" id="cd00383">
    <property type="entry name" value="trans_reg_C"/>
    <property type="match status" value="1"/>
</dbReference>
<dbReference type="PROSITE" id="PS51755">
    <property type="entry name" value="OMPR_PHOB"/>
    <property type="match status" value="1"/>
</dbReference>
<feature type="domain" description="Response regulatory" evidence="4">
    <location>
        <begin position="7"/>
        <end position="120"/>
    </location>
</feature>
<dbReference type="Pfam" id="PF00072">
    <property type="entry name" value="Response_reg"/>
    <property type="match status" value="1"/>
</dbReference>
<dbReference type="GO" id="GO:0005829">
    <property type="term" value="C:cytosol"/>
    <property type="evidence" value="ECO:0007669"/>
    <property type="project" value="TreeGrafter"/>
</dbReference>
<protein>
    <submittedName>
        <fullName evidence="6">DNA-binding response regulator KdpE</fullName>
    </submittedName>
</protein>
<evidence type="ECO:0000256" key="2">
    <source>
        <dbReference type="PROSITE-ProRule" id="PRU00169"/>
    </source>
</evidence>
<sequence length="232" mass="25918">MTRQVPLLLVVDDDGAIRRAVATELAAAGFATVEAADGEEAIERFREVEPDLVLTDLAMPRRDGLSLVRELRRSSSTPIVVLSVRGEEEDKVRALDAGADDYLTKPFSMRELTARVRAQLRRAGASAPSLRRFPGLEIDLDRRRVVQGEREIHLTPTELALLDLLSAHPGKPLTFRQIIARVWRGAPATTQDTVRVHMSSLRRKLEPDPAEPRFIGTEPWVGYRFLAEPLDL</sequence>
<dbReference type="SMART" id="SM00448">
    <property type="entry name" value="REC"/>
    <property type="match status" value="1"/>
</dbReference>
<feature type="modified residue" description="4-aspartylphosphate" evidence="2">
    <location>
        <position position="56"/>
    </location>
</feature>
<dbReference type="InterPro" id="IPR036388">
    <property type="entry name" value="WH-like_DNA-bd_sf"/>
</dbReference>
<dbReference type="Gene3D" id="3.40.50.2300">
    <property type="match status" value="1"/>
</dbReference>
<evidence type="ECO:0000256" key="3">
    <source>
        <dbReference type="PROSITE-ProRule" id="PRU01091"/>
    </source>
</evidence>
<dbReference type="GO" id="GO:0032993">
    <property type="term" value="C:protein-DNA complex"/>
    <property type="evidence" value="ECO:0007669"/>
    <property type="project" value="TreeGrafter"/>
</dbReference>
<proteinExistence type="predicted"/>
<dbReference type="GO" id="GO:0000976">
    <property type="term" value="F:transcription cis-regulatory region binding"/>
    <property type="evidence" value="ECO:0007669"/>
    <property type="project" value="TreeGrafter"/>
</dbReference>
<dbReference type="SUPFAM" id="SSF52172">
    <property type="entry name" value="CheY-like"/>
    <property type="match status" value="1"/>
</dbReference>
<dbReference type="InterPro" id="IPR039420">
    <property type="entry name" value="WalR-like"/>
</dbReference>
<keyword evidence="1 3" id="KW-0238">DNA-binding</keyword>
<dbReference type="GO" id="GO:0000156">
    <property type="term" value="F:phosphorelay response regulator activity"/>
    <property type="evidence" value="ECO:0007669"/>
    <property type="project" value="TreeGrafter"/>
</dbReference>
<keyword evidence="2" id="KW-0597">Phosphoprotein</keyword>
<dbReference type="AlphaFoldDB" id="L7VZG2"/>